<dbReference type="PROSITE" id="PS00708">
    <property type="entry name" value="PRO_ENDOPEP_SER"/>
    <property type="match status" value="1"/>
</dbReference>
<dbReference type="Pfam" id="PF12146">
    <property type="entry name" value="Hydrolase_4"/>
    <property type="match status" value="1"/>
</dbReference>
<accession>A0A9E9P2Y0</accession>
<evidence type="ECO:0000259" key="2">
    <source>
        <dbReference type="Pfam" id="PF12146"/>
    </source>
</evidence>
<dbReference type="InterPro" id="IPR022742">
    <property type="entry name" value="Hydrolase_4"/>
</dbReference>
<dbReference type="PANTHER" id="PTHR12277:SF81">
    <property type="entry name" value="PROTEIN ABHD13"/>
    <property type="match status" value="1"/>
</dbReference>
<dbReference type="SUPFAM" id="SSF53474">
    <property type="entry name" value="alpha/beta-Hydrolases"/>
    <property type="match status" value="1"/>
</dbReference>
<sequence length="260" mass="28673">MPGRYRGLYSPDDEVYDSPYSRGMAFDEVTFESADGTRLSGWFIYAKGLADPRQAKGTVIHMHGNAQNMTAHWQLAQWLPLRGYHLFTFDYRGFGQSDGVPEPKGVFEDAVAALDYVRSRPDIDTEKLFVFGQSMGGMLAIAAASASPEGVRAVFAESPVYSYSLSFRDRIPEHRPQADDTYCAAGRVAQLAPVPLLLLHGTSDNVVDYSHSLALMEEAKAPKQLVTIEGGGHIDAMTRQYGSRYQDLMVAFFEEAVSAP</sequence>
<dbReference type="KEGG" id="ovb:NB640_01635"/>
<dbReference type="GO" id="GO:0004252">
    <property type="term" value="F:serine-type endopeptidase activity"/>
    <property type="evidence" value="ECO:0007669"/>
    <property type="project" value="InterPro"/>
</dbReference>
<evidence type="ECO:0000256" key="1">
    <source>
        <dbReference type="ARBA" id="ARBA00022801"/>
    </source>
</evidence>
<reference evidence="3" key="1">
    <citation type="journal article" date="2022" name="Front. Microbiol.">
        <title>New perspectives on an old grouping: The genomic and phenotypic variability of Oxalobacter formigenes and the implications for calcium oxalate stone prevention.</title>
        <authorList>
            <person name="Chmiel J.A."/>
            <person name="Carr C."/>
            <person name="Stuivenberg G.A."/>
            <person name="Venema R."/>
            <person name="Chanyi R.M."/>
            <person name="Al K.F."/>
            <person name="Giguere D."/>
            <person name="Say H."/>
            <person name="Akouris P.P."/>
            <person name="Dominguez Romero S.A."/>
            <person name="Kwong A."/>
            <person name="Tai V."/>
            <person name="Koval S.F."/>
            <person name="Razvi H."/>
            <person name="Bjazevic J."/>
            <person name="Burton J.P."/>
        </authorList>
    </citation>
    <scope>NUCLEOTIDE SEQUENCE</scope>
    <source>
        <strain evidence="3">WoOx3</strain>
    </source>
</reference>
<dbReference type="EMBL" id="CP098242">
    <property type="protein sequence ID" value="WAW10394.1"/>
    <property type="molecule type" value="Genomic_DNA"/>
</dbReference>
<dbReference type="Proteomes" id="UP001156215">
    <property type="component" value="Chromosome"/>
</dbReference>
<protein>
    <submittedName>
        <fullName evidence="3">Alpha/beta fold hydrolase</fullName>
    </submittedName>
</protein>
<name>A0A9E9P2Y0_9BURK</name>
<gene>
    <name evidence="3" type="ORF">NB640_01635</name>
</gene>
<dbReference type="GO" id="GO:0006508">
    <property type="term" value="P:proteolysis"/>
    <property type="evidence" value="ECO:0007669"/>
    <property type="project" value="InterPro"/>
</dbReference>
<evidence type="ECO:0000313" key="3">
    <source>
        <dbReference type="EMBL" id="WAW10394.1"/>
    </source>
</evidence>
<proteinExistence type="predicted"/>
<dbReference type="AlphaFoldDB" id="A0A9E9P2Y0"/>
<dbReference type="Gene3D" id="3.40.50.1820">
    <property type="entry name" value="alpha/beta hydrolase"/>
    <property type="match status" value="1"/>
</dbReference>
<dbReference type="PANTHER" id="PTHR12277">
    <property type="entry name" value="ALPHA/BETA HYDROLASE DOMAIN-CONTAINING PROTEIN"/>
    <property type="match status" value="1"/>
</dbReference>
<dbReference type="InterPro" id="IPR002471">
    <property type="entry name" value="Pept_S9_AS"/>
</dbReference>
<dbReference type="InterPro" id="IPR029058">
    <property type="entry name" value="AB_hydrolase_fold"/>
</dbReference>
<dbReference type="RefSeq" id="WP_269309405.1">
    <property type="nucleotide sequence ID" value="NZ_CP098242.1"/>
</dbReference>
<organism evidence="3 4">
    <name type="scientific">Oxalobacter vibrioformis</name>
    <dbReference type="NCBI Taxonomy" id="933080"/>
    <lineage>
        <taxon>Bacteria</taxon>
        <taxon>Pseudomonadati</taxon>
        <taxon>Pseudomonadota</taxon>
        <taxon>Betaproteobacteria</taxon>
        <taxon>Burkholderiales</taxon>
        <taxon>Oxalobacteraceae</taxon>
        <taxon>Oxalobacter</taxon>
    </lineage>
</organism>
<keyword evidence="4" id="KW-1185">Reference proteome</keyword>
<evidence type="ECO:0000313" key="4">
    <source>
        <dbReference type="Proteomes" id="UP001156215"/>
    </source>
</evidence>
<keyword evidence="1 3" id="KW-0378">Hydrolase</keyword>
<feature type="domain" description="Serine aminopeptidase S33" evidence="2">
    <location>
        <begin position="54"/>
        <end position="165"/>
    </location>
</feature>